<proteinExistence type="predicted"/>
<keyword evidence="1" id="KW-1133">Transmembrane helix</keyword>
<dbReference type="EMBL" id="PXYX01000001">
    <property type="protein sequence ID" value="PSR29941.1"/>
    <property type="molecule type" value="Genomic_DNA"/>
</dbReference>
<keyword evidence="1" id="KW-0472">Membrane</keyword>
<evidence type="ECO:0000256" key="1">
    <source>
        <dbReference type="SAM" id="Phobius"/>
    </source>
</evidence>
<accession>A0A2T2X608</accession>
<keyword evidence="1" id="KW-0812">Transmembrane</keyword>
<name>A0A2T2X608_SULTH</name>
<dbReference type="Proteomes" id="UP000242705">
    <property type="component" value="Unassembled WGS sequence"/>
</dbReference>
<evidence type="ECO:0000313" key="3">
    <source>
        <dbReference type="Proteomes" id="UP000242705"/>
    </source>
</evidence>
<gene>
    <name evidence="2" type="ORF">C7B47_01125</name>
</gene>
<reference evidence="2 3" key="1">
    <citation type="journal article" date="2014" name="BMC Genomics">
        <title>Comparison of environmental and isolate Sulfobacillus genomes reveals diverse carbon, sulfur, nitrogen, and hydrogen metabolisms.</title>
        <authorList>
            <person name="Justice N.B."/>
            <person name="Norman A."/>
            <person name="Brown C.T."/>
            <person name="Singh A."/>
            <person name="Thomas B.C."/>
            <person name="Banfield J.F."/>
        </authorList>
    </citation>
    <scope>NUCLEOTIDE SEQUENCE [LARGE SCALE GENOMIC DNA]</scope>
    <source>
        <strain evidence="2">AMDSBA5</strain>
    </source>
</reference>
<protein>
    <submittedName>
        <fullName evidence="2">Uncharacterized protein</fullName>
    </submittedName>
</protein>
<sequence>MRYRRYAMGSRQTLTRRLTGAGLSLAGGIIVIKVFPLWIWPVFVGLWMFWAGLGPVLVGVGLIWLGWKLLSRW</sequence>
<comment type="caution">
    <text evidence="2">The sequence shown here is derived from an EMBL/GenBank/DDBJ whole genome shotgun (WGS) entry which is preliminary data.</text>
</comment>
<evidence type="ECO:0000313" key="2">
    <source>
        <dbReference type="EMBL" id="PSR29941.1"/>
    </source>
</evidence>
<organism evidence="2 3">
    <name type="scientific">Sulfobacillus thermosulfidooxidans</name>
    <dbReference type="NCBI Taxonomy" id="28034"/>
    <lineage>
        <taxon>Bacteria</taxon>
        <taxon>Bacillati</taxon>
        <taxon>Bacillota</taxon>
        <taxon>Clostridia</taxon>
        <taxon>Eubacteriales</taxon>
        <taxon>Clostridiales Family XVII. Incertae Sedis</taxon>
        <taxon>Sulfobacillus</taxon>
    </lineage>
</organism>
<feature type="transmembrane region" description="Helical" evidence="1">
    <location>
        <begin position="46"/>
        <end position="67"/>
    </location>
</feature>
<feature type="transmembrane region" description="Helical" evidence="1">
    <location>
        <begin position="21"/>
        <end position="40"/>
    </location>
</feature>
<dbReference type="AlphaFoldDB" id="A0A2T2X608"/>